<feature type="compositionally biased region" description="Basic and acidic residues" evidence="5">
    <location>
        <begin position="553"/>
        <end position="569"/>
    </location>
</feature>
<evidence type="ECO:0000256" key="4">
    <source>
        <dbReference type="PROSITE-ProRule" id="PRU00600"/>
    </source>
</evidence>
<feature type="region of interest" description="Disordered" evidence="5">
    <location>
        <begin position="1"/>
        <end position="20"/>
    </location>
</feature>
<keyword evidence="2 4" id="KW-0863">Zinc-finger</keyword>
<dbReference type="InterPro" id="IPR013939">
    <property type="entry name" value="Regulatory_Dfp1/Him1"/>
</dbReference>
<keyword evidence="8" id="KW-1185">Reference proteome</keyword>
<proteinExistence type="predicted"/>
<dbReference type="Gene3D" id="6.10.250.3410">
    <property type="entry name" value="DBF zinc finger"/>
    <property type="match status" value="1"/>
</dbReference>
<dbReference type="RefSeq" id="XP_031000558.1">
    <property type="nucleotide sequence ID" value="XM_031134194.1"/>
</dbReference>
<dbReference type="Proteomes" id="UP000319257">
    <property type="component" value="Unassembled WGS sequence"/>
</dbReference>
<dbReference type="InParanoid" id="A0A507BFZ7"/>
<dbReference type="GO" id="GO:0008270">
    <property type="term" value="F:zinc ion binding"/>
    <property type="evidence" value="ECO:0007669"/>
    <property type="project" value="UniProtKB-KW"/>
</dbReference>
<dbReference type="Pfam" id="PF22437">
    <property type="entry name" value="DBF4_BRCT"/>
    <property type="match status" value="1"/>
</dbReference>
<dbReference type="InterPro" id="IPR006572">
    <property type="entry name" value="Znf_DBF"/>
</dbReference>
<evidence type="ECO:0000313" key="7">
    <source>
        <dbReference type="EMBL" id="TPX18847.1"/>
    </source>
</evidence>
<dbReference type="OrthoDB" id="21380at2759"/>
<evidence type="ECO:0000256" key="2">
    <source>
        <dbReference type="ARBA" id="ARBA00022771"/>
    </source>
</evidence>
<dbReference type="GeneID" id="41978909"/>
<dbReference type="InterPro" id="IPR038545">
    <property type="entry name" value="Znf_DBF_sf"/>
</dbReference>
<feature type="region of interest" description="Disordered" evidence="5">
    <location>
        <begin position="392"/>
        <end position="416"/>
    </location>
</feature>
<dbReference type="PANTHER" id="PTHR15375">
    <property type="entry name" value="ACTIVATOR OF S-PHASE KINASE-RELATED"/>
    <property type="match status" value="1"/>
</dbReference>
<dbReference type="InterPro" id="IPR036420">
    <property type="entry name" value="BRCT_dom_sf"/>
</dbReference>
<dbReference type="EMBL" id="SKBQ01000107">
    <property type="protein sequence ID" value="TPX18847.1"/>
    <property type="molecule type" value="Genomic_DNA"/>
</dbReference>
<protein>
    <recommendedName>
        <fullName evidence="6">DBF4-type domain-containing protein</fullName>
    </recommendedName>
</protein>
<dbReference type="InterPro" id="IPR055116">
    <property type="entry name" value="DBF4_BRCT"/>
</dbReference>
<dbReference type="GO" id="GO:0010571">
    <property type="term" value="P:positive regulation of nuclear cell cycle DNA replication"/>
    <property type="evidence" value="ECO:0007669"/>
    <property type="project" value="TreeGrafter"/>
</dbReference>
<sequence length="646" mass="72538">MSSRRVPLSANPNVANSPLRGAAASLAAANAKQRRSYASTQREDAYGQPPPAKRQMLDPSARTALRSPVKSKTLVQRGTSRSFTTERPSQSSSVHKPSEKEVDEVRKWQQGQRSRFPKLVFYFESIPDEQRVKLAKQVAHLGAREAKFFSIDITHVVTSRSVPPERPVAQKEERVESAEVEHEQPQTINPSLLHRSANSVPTTSLAPTRRLFETATSRRMPLQAQDEAVRRPKPTTSRNADVLHRAREMGKRIWSLEKLQKVLDMLIEPDPYRSAALGFGSRGAGAGASRTTEESTLLQLLNKERVNGPSDRDPTVATRELNYFKGPYIYVYDIEEKQKPIMVREYNKVADKKQGDWPQFRASSTGRCPFVEDYETAAEKRERQRMREAAAKPAVESAPRFQPPAVEPPRAVTGKRSLAEMEDGQNRRPYATVRPTEVFDAAKAAMAPSVDFQPQNAFTSRAKTGLFLAGEPVASGVQPSGITSAIRSQMISSATGTLGSRAGTSKEIHGLQRKVLQKSAPTSQDLSSRRMTENSMDPMSYTRSQSLGRATHRKLEVIDDQSQSREEKHKRTQSVPVQAAKQKKRDPKPGYCENCQDKFDDFDDHILSRKHRRFAENDDNWTHLDALLSHLKRIPKYEVDGDDDCW</sequence>
<feature type="domain" description="DBF4-type" evidence="6">
    <location>
        <begin position="585"/>
        <end position="634"/>
    </location>
</feature>
<feature type="compositionally biased region" description="Polar residues" evidence="5">
    <location>
        <begin position="533"/>
        <end position="548"/>
    </location>
</feature>
<organism evidence="7 8">
    <name type="scientific">Thyridium curvatum</name>
    <dbReference type="NCBI Taxonomy" id="1093900"/>
    <lineage>
        <taxon>Eukaryota</taxon>
        <taxon>Fungi</taxon>
        <taxon>Dikarya</taxon>
        <taxon>Ascomycota</taxon>
        <taxon>Pezizomycotina</taxon>
        <taxon>Sordariomycetes</taxon>
        <taxon>Sordariomycetidae</taxon>
        <taxon>Thyridiales</taxon>
        <taxon>Thyridiaceae</taxon>
        <taxon>Thyridium</taxon>
    </lineage>
</organism>
<evidence type="ECO:0000256" key="1">
    <source>
        <dbReference type="ARBA" id="ARBA00022723"/>
    </source>
</evidence>
<dbReference type="SMART" id="SM00586">
    <property type="entry name" value="ZnF_DBF"/>
    <property type="match status" value="1"/>
</dbReference>
<feature type="region of interest" description="Disordered" evidence="5">
    <location>
        <begin position="508"/>
        <end position="590"/>
    </location>
</feature>
<dbReference type="Pfam" id="PF07535">
    <property type="entry name" value="zf-DBF"/>
    <property type="match status" value="1"/>
</dbReference>
<dbReference type="Gene3D" id="3.40.50.10190">
    <property type="entry name" value="BRCT domain"/>
    <property type="match status" value="2"/>
</dbReference>
<keyword evidence="1" id="KW-0479">Metal-binding</keyword>
<dbReference type="AlphaFoldDB" id="A0A507BFZ7"/>
<dbReference type="FunCoup" id="A0A507BFZ7">
    <property type="interactions" value="126"/>
</dbReference>
<dbReference type="Pfam" id="PF08630">
    <property type="entry name" value="Dfp1_Him1_M"/>
    <property type="match status" value="1"/>
</dbReference>
<dbReference type="CDD" id="cd00027">
    <property type="entry name" value="BRCT"/>
    <property type="match status" value="1"/>
</dbReference>
<feature type="region of interest" description="Disordered" evidence="5">
    <location>
        <begin position="25"/>
        <end position="106"/>
    </location>
</feature>
<dbReference type="GO" id="GO:0003676">
    <property type="term" value="F:nucleic acid binding"/>
    <property type="evidence" value="ECO:0007669"/>
    <property type="project" value="InterPro"/>
</dbReference>
<name>A0A507BFZ7_9PEZI</name>
<evidence type="ECO:0000313" key="8">
    <source>
        <dbReference type="Proteomes" id="UP000319257"/>
    </source>
</evidence>
<dbReference type="GO" id="GO:0043539">
    <property type="term" value="F:protein serine/threonine kinase activator activity"/>
    <property type="evidence" value="ECO:0007669"/>
    <property type="project" value="TreeGrafter"/>
</dbReference>
<dbReference type="PROSITE" id="PS51265">
    <property type="entry name" value="ZF_DBF4"/>
    <property type="match status" value="1"/>
</dbReference>
<dbReference type="GO" id="GO:1901987">
    <property type="term" value="P:regulation of cell cycle phase transition"/>
    <property type="evidence" value="ECO:0007669"/>
    <property type="project" value="TreeGrafter"/>
</dbReference>
<feature type="compositionally biased region" description="Polar residues" evidence="5">
    <location>
        <begin position="73"/>
        <end position="95"/>
    </location>
</feature>
<evidence type="ECO:0000259" key="6">
    <source>
        <dbReference type="PROSITE" id="PS51265"/>
    </source>
</evidence>
<dbReference type="GO" id="GO:0031431">
    <property type="term" value="C:Dbf4-dependent protein kinase complex"/>
    <property type="evidence" value="ECO:0007669"/>
    <property type="project" value="TreeGrafter"/>
</dbReference>
<dbReference type="SUPFAM" id="SSF52113">
    <property type="entry name" value="BRCT domain"/>
    <property type="match status" value="1"/>
</dbReference>
<dbReference type="PANTHER" id="PTHR15375:SF26">
    <property type="entry name" value="PROTEIN CHIFFON"/>
    <property type="match status" value="1"/>
</dbReference>
<accession>A0A507BFZ7</accession>
<dbReference type="InterPro" id="IPR051590">
    <property type="entry name" value="Replication_Regulatory_Kinase"/>
</dbReference>
<dbReference type="STRING" id="1093900.A0A507BFZ7"/>
<gene>
    <name evidence="7" type="ORF">E0L32_011462</name>
</gene>
<reference evidence="7 8" key="1">
    <citation type="submission" date="2019-06" db="EMBL/GenBank/DDBJ databases">
        <title>Draft genome sequence of the filamentous fungus Phialemoniopsis curvata isolated from diesel fuel.</title>
        <authorList>
            <person name="Varaljay V.A."/>
            <person name="Lyon W.J."/>
            <person name="Crouch A.L."/>
            <person name="Drake C.E."/>
            <person name="Hollomon J.M."/>
            <person name="Nadeau L.J."/>
            <person name="Nunn H.S."/>
            <person name="Stevenson B.S."/>
            <person name="Bojanowski C.L."/>
            <person name="Crookes-Goodson W.J."/>
        </authorList>
    </citation>
    <scope>NUCLEOTIDE SEQUENCE [LARGE SCALE GENOMIC DNA]</scope>
    <source>
        <strain evidence="7 8">D216</strain>
    </source>
</reference>
<feature type="compositionally biased region" description="Basic and acidic residues" evidence="5">
    <location>
        <begin position="96"/>
        <end position="106"/>
    </location>
</feature>
<evidence type="ECO:0000256" key="3">
    <source>
        <dbReference type="ARBA" id="ARBA00022833"/>
    </source>
</evidence>
<dbReference type="FunFam" id="6.10.250.3410:FF:000001">
    <property type="entry name" value="Protein DBF4 homolog A"/>
    <property type="match status" value="1"/>
</dbReference>
<evidence type="ECO:0000256" key="5">
    <source>
        <dbReference type="SAM" id="MobiDB-lite"/>
    </source>
</evidence>
<comment type="caution">
    <text evidence="7">The sequence shown here is derived from an EMBL/GenBank/DDBJ whole genome shotgun (WGS) entry which is preliminary data.</text>
</comment>
<keyword evidence="3" id="KW-0862">Zinc</keyword>